<evidence type="ECO:0000256" key="8">
    <source>
        <dbReference type="ARBA" id="ARBA00047937"/>
    </source>
</evidence>
<dbReference type="Pfam" id="PF02091">
    <property type="entry name" value="tRNA-synt_2e"/>
    <property type="match status" value="1"/>
</dbReference>
<dbReference type="InterPro" id="IPR000037">
    <property type="entry name" value="SsrA-bd_prot"/>
</dbReference>
<dbReference type="InterPro" id="IPR045864">
    <property type="entry name" value="aa-tRNA-synth_II/BPL/LPL"/>
</dbReference>
<evidence type="ECO:0000256" key="7">
    <source>
        <dbReference type="ARBA" id="ARBA00023146"/>
    </source>
</evidence>
<dbReference type="GO" id="GO:0003723">
    <property type="term" value="F:RNA binding"/>
    <property type="evidence" value="ECO:0007669"/>
    <property type="project" value="InterPro"/>
</dbReference>
<dbReference type="PROSITE" id="PS50861">
    <property type="entry name" value="AA_TRNA_LIGASE_II_GLYAB"/>
    <property type="match status" value="1"/>
</dbReference>
<dbReference type="Gene3D" id="3.30.930.10">
    <property type="entry name" value="Bira Bifunctional Protein, Domain 2"/>
    <property type="match status" value="1"/>
</dbReference>
<dbReference type="PANTHER" id="PTHR30075:SF2">
    <property type="entry name" value="GLYCINE--TRNA LIGASE, CHLOROPLASTIC_MITOCHONDRIAL 2"/>
    <property type="match status" value="1"/>
</dbReference>
<dbReference type="Gene3D" id="2.40.280.10">
    <property type="match status" value="1"/>
</dbReference>
<comment type="catalytic activity">
    <reaction evidence="8">
        <text>tRNA(Gly) + glycine + ATP = glycyl-tRNA(Gly) + AMP + diphosphate</text>
        <dbReference type="Rhea" id="RHEA:16013"/>
        <dbReference type="Rhea" id="RHEA-COMP:9664"/>
        <dbReference type="Rhea" id="RHEA-COMP:9683"/>
        <dbReference type="ChEBI" id="CHEBI:30616"/>
        <dbReference type="ChEBI" id="CHEBI:33019"/>
        <dbReference type="ChEBI" id="CHEBI:57305"/>
        <dbReference type="ChEBI" id="CHEBI:78442"/>
        <dbReference type="ChEBI" id="CHEBI:78522"/>
        <dbReference type="ChEBI" id="CHEBI:456215"/>
        <dbReference type="EC" id="6.1.1.14"/>
    </reaction>
</comment>
<keyword evidence="7" id="KW-0030">Aminoacyl-tRNA synthetase</keyword>
<keyword evidence="5" id="KW-0067">ATP-binding</keyword>
<dbReference type="PROSITE" id="PS01317">
    <property type="entry name" value="SSRP"/>
    <property type="match status" value="1"/>
</dbReference>
<dbReference type="PANTHER" id="PTHR30075">
    <property type="entry name" value="GLYCYL-TRNA SYNTHETASE"/>
    <property type="match status" value="1"/>
</dbReference>
<evidence type="ECO:0000256" key="3">
    <source>
        <dbReference type="ARBA" id="ARBA00022598"/>
    </source>
</evidence>
<dbReference type="Proteomes" id="UP000076420">
    <property type="component" value="Unassembled WGS sequence"/>
</dbReference>
<dbReference type="SUPFAM" id="SSF74982">
    <property type="entry name" value="Small protein B (SmpB)"/>
    <property type="match status" value="1"/>
</dbReference>
<evidence type="ECO:0000313" key="9">
    <source>
        <dbReference type="EnsemblMetazoa" id="BGLB031072-PA"/>
    </source>
</evidence>
<evidence type="ECO:0000256" key="5">
    <source>
        <dbReference type="ARBA" id="ARBA00022840"/>
    </source>
</evidence>
<dbReference type="InterPro" id="IPR002310">
    <property type="entry name" value="Gly-tRNA_ligase_asu"/>
</dbReference>
<dbReference type="EC" id="6.1.1.14" evidence="2"/>
<organism evidence="9 10">
    <name type="scientific">Biomphalaria glabrata</name>
    <name type="common">Bloodfluke planorb</name>
    <name type="synonym">Freshwater snail</name>
    <dbReference type="NCBI Taxonomy" id="6526"/>
    <lineage>
        <taxon>Eukaryota</taxon>
        <taxon>Metazoa</taxon>
        <taxon>Spiralia</taxon>
        <taxon>Lophotrochozoa</taxon>
        <taxon>Mollusca</taxon>
        <taxon>Gastropoda</taxon>
        <taxon>Heterobranchia</taxon>
        <taxon>Euthyneura</taxon>
        <taxon>Panpulmonata</taxon>
        <taxon>Hygrophila</taxon>
        <taxon>Lymnaeoidea</taxon>
        <taxon>Planorbidae</taxon>
        <taxon>Biomphalaria</taxon>
    </lineage>
</organism>
<dbReference type="GO" id="GO:0006426">
    <property type="term" value="P:glycyl-tRNA aminoacylation"/>
    <property type="evidence" value="ECO:0007669"/>
    <property type="project" value="InterPro"/>
</dbReference>
<dbReference type="Pfam" id="PF01668">
    <property type="entry name" value="SmpB"/>
    <property type="match status" value="1"/>
</dbReference>
<dbReference type="GO" id="GO:0005524">
    <property type="term" value="F:ATP binding"/>
    <property type="evidence" value="ECO:0007669"/>
    <property type="project" value="UniProtKB-KW"/>
</dbReference>
<dbReference type="InterPro" id="IPR023620">
    <property type="entry name" value="SmpB"/>
</dbReference>
<keyword evidence="6" id="KW-0648">Protein biosynthesis</keyword>
<dbReference type="InterPro" id="IPR020081">
    <property type="entry name" value="SsrA-bd_prot_CS"/>
</dbReference>
<dbReference type="GO" id="GO:0004820">
    <property type="term" value="F:glycine-tRNA ligase activity"/>
    <property type="evidence" value="ECO:0007669"/>
    <property type="project" value="UniProtKB-EC"/>
</dbReference>
<evidence type="ECO:0000256" key="6">
    <source>
        <dbReference type="ARBA" id="ARBA00022917"/>
    </source>
</evidence>
<protein>
    <recommendedName>
        <fullName evidence="2">glycine--tRNA ligase</fullName>
        <ecNumber evidence="2">6.1.1.14</ecNumber>
    </recommendedName>
</protein>
<name>A0A2C9LHG7_BIOGL</name>
<dbReference type="SUPFAM" id="SSF55681">
    <property type="entry name" value="Class II aaRS and biotin synthetases"/>
    <property type="match status" value="1"/>
</dbReference>
<dbReference type="AlphaFoldDB" id="A0A2C9LHG7"/>
<reference evidence="9" key="1">
    <citation type="submission" date="2020-05" db="UniProtKB">
        <authorList>
            <consortium name="EnsemblMetazoa"/>
        </authorList>
    </citation>
    <scope>IDENTIFICATION</scope>
    <source>
        <strain evidence="9">BB02</strain>
    </source>
</reference>
<sequence>MGAATLHPATALRAIDKNPYKIAYVQPSIRPSDGRYAKNPNRLYQHHQYQVLLKPSPDNIQKLYLESLSYIGVDLSLNDVRFVNDDWENHSIGAAGAGWEIWLNGVEISQFTYMQQVGGIQCDFIPGELAYGLEHDEIEAGIVLLGTEVKSLRLKKASIEESHIGIQGNEAVVFNLHIP</sequence>
<dbReference type="PRINTS" id="PR01044">
    <property type="entry name" value="TRNASYNTHGA"/>
</dbReference>
<evidence type="ECO:0000313" key="10">
    <source>
        <dbReference type="Proteomes" id="UP000076420"/>
    </source>
</evidence>
<evidence type="ECO:0000256" key="4">
    <source>
        <dbReference type="ARBA" id="ARBA00022741"/>
    </source>
</evidence>
<dbReference type="InterPro" id="IPR006194">
    <property type="entry name" value="Gly-tRNA-synth_heterodimer"/>
</dbReference>
<evidence type="ECO:0000256" key="1">
    <source>
        <dbReference type="ARBA" id="ARBA00008226"/>
    </source>
</evidence>
<keyword evidence="4" id="KW-0547">Nucleotide-binding</keyword>
<accession>A0A2C9LHG7</accession>
<dbReference type="KEGG" id="bgt:106072892"/>
<dbReference type="EnsemblMetazoa" id="BGLB031072-RA">
    <property type="protein sequence ID" value="BGLB031072-PA"/>
    <property type="gene ID" value="BGLB031072"/>
</dbReference>
<dbReference type="VEuPathDB" id="VectorBase:BGLB031072"/>
<comment type="similarity">
    <text evidence="1">Belongs to the class-II aminoacyl-tRNA synthetase family.</text>
</comment>
<proteinExistence type="inferred from homology"/>
<dbReference type="GO" id="GO:0005829">
    <property type="term" value="C:cytosol"/>
    <property type="evidence" value="ECO:0007669"/>
    <property type="project" value="TreeGrafter"/>
</dbReference>
<evidence type="ECO:0000256" key="2">
    <source>
        <dbReference type="ARBA" id="ARBA00012829"/>
    </source>
</evidence>
<keyword evidence="3" id="KW-0436">Ligase</keyword>
<gene>
    <name evidence="9" type="primary">106072892</name>
</gene>